<accession>A0ABT7F0T1</accession>
<dbReference type="InterPro" id="IPR000524">
    <property type="entry name" value="Tscrpt_reg_HTH_GntR"/>
</dbReference>
<dbReference type="SUPFAM" id="SSF48008">
    <property type="entry name" value="GntR ligand-binding domain-like"/>
    <property type="match status" value="1"/>
</dbReference>
<dbReference type="PANTHER" id="PTHR43537">
    <property type="entry name" value="TRANSCRIPTIONAL REGULATOR, GNTR FAMILY"/>
    <property type="match status" value="1"/>
</dbReference>
<dbReference type="InterPro" id="IPR008920">
    <property type="entry name" value="TF_FadR/GntR_C"/>
</dbReference>
<organism evidence="5 6">
    <name type="scientific">Pseudodonghicola flavimaris</name>
    <dbReference type="NCBI Taxonomy" id="3050036"/>
    <lineage>
        <taxon>Bacteria</taxon>
        <taxon>Pseudomonadati</taxon>
        <taxon>Pseudomonadota</taxon>
        <taxon>Alphaproteobacteria</taxon>
        <taxon>Rhodobacterales</taxon>
        <taxon>Paracoccaceae</taxon>
        <taxon>Pseudodonghicola</taxon>
    </lineage>
</organism>
<name>A0ABT7F0T1_9RHOB</name>
<keyword evidence="1" id="KW-0805">Transcription regulation</keyword>
<evidence type="ECO:0000256" key="1">
    <source>
        <dbReference type="ARBA" id="ARBA00023015"/>
    </source>
</evidence>
<feature type="domain" description="HTH gntR-type" evidence="4">
    <location>
        <begin position="21"/>
        <end position="88"/>
    </location>
</feature>
<evidence type="ECO:0000313" key="6">
    <source>
        <dbReference type="Proteomes" id="UP001243757"/>
    </source>
</evidence>
<keyword evidence="2" id="KW-0238">DNA-binding</keyword>
<dbReference type="Proteomes" id="UP001243757">
    <property type="component" value="Unassembled WGS sequence"/>
</dbReference>
<reference evidence="5 6" key="1">
    <citation type="submission" date="2023-05" db="EMBL/GenBank/DDBJ databases">
        <title>Pseudodonghicola sp. nov.</title>
        <authorList>
            <person name="Huang J."/>
        </authorList>
    </citation>
    <scope>NUCLEOTIDE SEQUENCE [LARGE SCALE GENOMIC DNA]</scope>
    <source>
        <strain evidence="5 6">IC7</strain>
    </source>
</reference>
<gene>
    <name evidence="5" type="ORF">QO033_10935</name>
</gene>
<evidence type="ECO:0000313" key="5">
    <source>
        <dbReference type="EMBL" id="MDK3018192.1"/>
    </source>
</evidence>
<dbReference type="EMBL" id="JASNJD010000007">
    <property type="protein sequence ID" value="MDK3018192.1"/>
    <property type="molecule type" value="Genomic_DNA"/>
</dbReference>
<dbReference type="SMART" id="SM00895">
    <property type="entry name" value="FCD"/>
    <property type="match status" value="1"/>
</dbReference>
<dbReference type="PROSITE" id="PS50949">
    <property type="entry name" value="HTH_GNTR"/>
    <property type="match status" value="1"/>
</dbReference>
<dbReference type="RefSeq" id="WP_284481008.1">
    <property type="nucleotide sequence ID" value="NZ_JASNJD010000007.1"/>
</dbReference>
<comment type="caution">
    <text evidence="5">The sequence shown here is derived from an EMBL/GenBank/DDBJ whole genome shotgun (WGS) entry which is preliminary data.</text>
</comment>
<proteinExistence type="predicted"/>
<dbReference type="SMART" id="SM00345">
    <property type="entry name" value="HTH_GNTR"/>
    <property type="match status" value="1"/>
</dbReference>
<evidence type="ECO:0000256" key="2">
    <source>
        <dbReference type="ARBA" id="ARBA00023125"/>
    </source>
</evidence>
<dbReference type="InterPro" id="IPR036390">
    <property type="entry name" value="WH_DNA-bd_sf"/>
</dbReference>
<evidence type="ECO:0000259" key="4">
    <source>
        <dbReference type="PROSITE" id="PS50949"/>
    </source>
</evidence>
<dbReference type="Pfam" id="PF07729">
    <property type="entry name" value="FCD"/>
    <property type="match status" value="1"/>
</dbReference>
<dbReference type="Gene3D" id="1.20.120.530">
    <property type="entry name" value="GntR ligand-binding domain-like"/>
    <property type="match status" value="1"/>
</dbReference>
<protein>
    <submittedName>
        <fullName evidence="5">GntR family transcriptional regulator</fullName>
    </submittedName>
</protein>
<dbReference type="CDD" id="cd07377">
    <property type="entry name" value="WHTH_GntR"/>
    <property type="match status" value="1"/>
</dbReference>
<dbReference type="InterPro" id="IPR011711">
    <property type="entry name" value="GntR_C"/>
</dbReference>
<dbReference type="PANTHER" id="PTHR43537:SF5">
    <property type="entry name" value="UXU OPERON TRANSCRIPTIONAL REGULATOR"/>
    <property type="match status" value="1"/>
</dbReference>
<dbReference type="InterPro" id="IPR036388">
    <property type="entry name" value="WH-like_DNA-bd_sf"/>
</dbReference>
<evidence type="ECO:0000256" key="3">
    <source>
        <dbReference type="ARBA" id="ARBA00023163"/>
    </source>
</evidence>
<sequence>MSTITQSALRELTADLPNVGGKKSDLIYLALKRAILFRQLPPDAQLLEQDLAGRFGCSQGTVREALLRLDDDGLVKRSGYRGTRVTETSLGEAVEMVRIRLSIERGVARKIAEIDFTPHQPQLDKVIEQMAEAHRKDDLYQGSELDRAFHCALASAAGMDLLSPLLLRCALHIHRFTLGSVEVPRQFYQEAGVDAEHRALLAELTSGDADHAERAISTHLAHVLSRWTPSLYHAVGPSVFTDLRKR</sequence>
<dbReference type="SUPFAM" id="SSF46785">
    <property type="entry name" value="Winged helix' DNA-binding domain"/>
    <property type="match status" value="1"/>
</dbReference>
<dbReference type="Gene3D" id="1.10.10.10">
    <property type="entry name" value="Winged helix-like DNA-binding domain superfamily/Winged helix DNA-binding domain"/>
    <property type="match status" value="1"/>
</dbReference>
<keyword evidence="6" id="KW-1185">Reference proteome</keyword>
<keyword evidence="3" id="KW-0804">Transcription</keyword>
<dbReference type="Pfam" id="PF00392">
    <property type="entry name" value="GntR"/>
    <property type="match status" value="1"/>
</dbReference>